<dbReference type="InterPro" id="IPR036291">
    <property type="entry name" value="NAD(P)-bd_dom_sf"/>
</dbReference>
<keyword evidence="4" id="KW-1185">Reference proteome</keyword>
<dbReference type="GO" id="GO:0016491">
    <property type="term" value="F:oxidoreductase activity"/>
    <property type="evidence" value="ECO:0007669"/>
    <property type="project" value="InterPro"/>
</dbReference>
<name>A0A0L0D6F3_THETB</name>
<dbReference type="InterPro" id="IPR050700">
    <property type="entry name" value="YIM1/Zinc_Alcohol_DH_Fams"/>
</dbReference>
<dbReference type="SUPFAM" id="SSF50129">
    <property type="entry name" value="GroES-like"/>
    <property type="match status" value="1"/>
</dbReference>
<dbReference type="GO" id="GO:0005739">
    <property type="term" value="C:mitochondrion"/>
    <property type="evidence" value="ECO:0007669"/>
    <property type="project" value="TreeGrafter"/>
</dbReference>
<proteinExistence type="predicted"/>
<protein>
    <submittedName>
        <fullName evidence="3">Zinc binding dehydrogenase</fullName>
    </submittedName>
</protein>
<evidence type="ECO:0000256" key="1">
    <source>
        <dbReference type="SAM" id="MobiDB-lite"/>
    </source>
</evidence>
<dbReference type="InterPro" id="IPR011032">
    <property type="entry name" value="GroES-like_sf"/>
</dbReference>
<organism evidence="3 4">
    <name type="scientific">Thecamonas trahens ATCC 50062</name>
    <dbReference type="NCBI Taxonomy" id="461836"/>
    <lineage>
        <taxon>Eukaryota</taxon>
        <taxon>Apusozoa</taxon>
        <taxon>Apusomonadida</taxon>
        <taxon>Apusomonadidae</taxon>
        <taxon>Thecamonas</taxon>
    </lineage>
</organism>
<dbReference type="PANTHER" id="PTHR11695:SF645">
    <property type="entry name" value="RETICULON-4-INTERACTING PROTEIN 1, MITOCHONDRIAL-LIKE PROTEIN"/>
    <property type="match status" value="1"/>
</dbReference>
<sequence>MRTVRSIAPTGLRGLRLVRTPRPPTPPASALALRPLVVGLNAFDARRLDGYAGNLLAVARSARSLSAPGLASGDASASAHAHVPGREGVALAAPSPSSLSSPAAAPAQRLAFALPVAWPGALAEDIVVPVACAAPVPSSVDTLTAAALPYAGLTALAAVDEVTRVGAGDAVVVAGASGPVGVLAVQLAQLRGSDSVVAVASRASLDAVAPLLGDVTLLAYDEPSDAAAIDDAIAASHVTINAAAADEDRYLAAMGRGSSAQLPPRASGRARAYATLNGPLPRLTDEGGVAIGGALAAFDLAASKLAARAAGFDYDWVLFHPSGPGLASLLDSVATGQLTPLPHTTDSLFTFGPFESIPDASPTESPPSASSAERAALDAVVAAFRTLDASTGSGPGKTLITFERERA</sequence>
<dbReference type="Gene3D" id="3.40.50.720">
    <property type="entry name" value="NAD(P)-binding Rossmann-like Domain"/>
    <property type="match status" value="1"/>
</dbReference>
<dbReference type="SUPFAM" id="SSF51735">
    <property type="entry name" value="NAD(P)-binding Rossmann-fold domains"/>
    <property type="match status" value="1"/>
</dbReference>
<dbReference type="Gene3D" id="3.90.180.10">
    <property type="entry name" value="Medium-chain alcohol dehydrogenases, catalytic domain"/>
    <property type="match status" value="1"/>
</dbReference>
<evidence type="ECO:0000313" key="4">
    <source>
        <dbReference type="Proteomes" id="UP000054408"/>
    </source>
</evidence>
<evidence type="ECO:0000259" key="2">
    <source>
        <dbReference type="SMART" id="SM00829"/>
    </source>
</evidence>
<evidence type="ECO:0000313" key="3">
    <source>
        <dbReference type="EMBL" id="KNC47962.1"/>
    </source>
</evidence>
<dbReference type="EMBL" id="GL349449">
    <property type="protein sequence ID" value="KNC47962.1"/>
    <property type="molecule type" value="Genomic_DNA"/>
</dbReference>
<reference evidence="3 4" key="1">
    <citation type="submission" date="2010-05" db="EMBL/GenBank/DDBJ databases">
        <title>The Genome Sequence of Thecamonas trahens ATCC 50062.</title>
        <authorList>
            <consortium name="The Broad Institute Genome Sequencing Platform"/>
            <person name="Russ C."/>
            <person name="Cuomo C."/>
            <person name="Shea T."/>
            <person name="Young S.K."/>
            <person name="Zeng Q."/>
            <person name="Koehrsen M."/>
            <person name="Haas B."/>
            <person name="Borodovsky M."/>
            <person name="Guigo R."/>
            <person name="Alvarado L."/>
            <person name="Berlin A."/>
            <person name="Bochicchio J."/>
            <person name="Borenstein D."/>
            <person name="Chapman S."/>
            <person name="Chen Z."/>
            <person name="Freedman E."/>
            <person name="Gellesch M."/>
            <person name="Goldberg J."/>
            <person name="Griggs A."/>
            <person name="Gujja S."/>
            <person name="Heilman E."/>
            <person name="Heiman D."/>
            <person name="Hepburn T."/>
            <person name="Howarth C."/>
            <person name="Jen D."/>
            <person name="Larson L."/>
            <person name="Mehta T."/>
            <person name="Park D."/>
            <person name="Pearson M."/>
            <person name="Roberts A."/>
            <person name="Saif S."/>
            <person name="Shenoy N."/>
            <person name="Sisk P."/>
            <person name="Stolte C."/>
            <person name="Sykes S."/>
            <person name="Thomson T."/>
            <person name="Walk T."/>
            <person name="White J."/>
            <person name="Yandava C."/>
            <person name="Burger G."/>
            <person name="Gray M.W."/>
            <person name="Holland P.W.H."/>
            <person name="King N."/>
            <person name="Lang F.B.F."/>
            <person name="Roger A.J."/>
            <person name="Ruiz-Trillo I."/>
            <person name="Lander E."/>
            <person name="Nusbaum C."/>
        </authorList>
    </citation>
    <scope>NUCLEOTIDE SEQUENCE [LARGE SCALE GENOMIC DNA]</scope>
    <source>
        <strain evidence="3 4">ATCC 50062</strain>
    </source>
</reference>
<dbReference type="InterPro" id="IPR020843">
    <property type="entry name" value="ER"/>
</dbReference>
<dbReference type="RefSeq" id="XP_013758979.1">
    <property type="nucleotide sequence ID" value="XM_013903525.1"/>
</dbReference>
<feature type="region of interest" description="Disordered" evidence="1">
    <location>
        <begin position="353"/>
        <end position="373"/>
    </location>
</feature>
<feature type="compositionally biased region" description="Low complexity" evidence="1">
    <location>
        <begin position="358"/>
        <end position="373"/>
    </location>
</feature>
<dbReference type="AlphaFoldDB" id="A0A0L0D6F3"/>
<dbReference type="Proteomes" id="UP000054408">
    <property type="component" value="Unassembled WGS sequence"/>
</dbReference>
<gene>
    <name evidence="3" type="ORF">AMSG_04196</name>
</gene>
<dbReference type="STRING" id="461836.A0A0L0D6F3"/>
<dbReference type="GeneID" id="25563750"/>
<dbReference type="SMART" id="SM00829">
    <property type="entry name" value="PKS_ER"/>
    <property type="match status" value="1"/>
</dbReference>
<dbReference type="PANTHER" id="PTHR11695">
    <property type="entry name" value="ALCOHOL DEHYDROGENASE RELATED"/>
    <property type="match status" value="1"/>
</dbReference>
<dbReference type="eggNOG" id="KOG1198">
    <property type="taxonomic scope" value="Eukaryota"/>
</dbReference>
<accession>A0A0L0D6F3</accession>
<feature type="domain" description="Enoyl reductase (ER)" evidence="2">
    <location>
        <begin position="11"/>
        <end position="400"/>
    </location>
</feature>